<evidence type="ECO:0000256" key="1">
    <source>
        <dbReference type="SAM" id="Coils"/>
    </source>
</evidence>
<evidence type="ECO:0000313" key="2">
    <source>
        <dbReference type="EMBL" id="MBM3274099.1"/>
    </source>
</evidence>
<protein>
    <recommendedName>
        <fullName evidence="4">ATPase</fullName>
    </recommendedName>
</protein>
<accession>A0A938BMB6</accession>
<organism evidence="2 3">
    <name type="scientific">Candidatus Tanganyikabacteria bacterium</name>
    <dbReference type="NCBI Taxonomy" id="2961651"/>
    <lineage>
        <taxon>Bacteria</taxon>
        <taxon>Bacillati</taxon>
        <taxon>Candidatus Sericytochromatia</taxon>
        <taxon>Candidatus Tanganyikabacteria</taxon>
    </lineage>
</organism>
<reference evidence="2 3" key="1">
    <citation type="submission" date="2019-03" db="EMBL/GenBank/DDBJ databases">
        <title>Lake Tanganyika Metagenome-Assembled Genomes (MAGs).</title>
        <authorList>
            <person name="Tran P."/>
        </authorList>
    </citation>
    <scope>NUCLEOTIDE SEQUENCE [LARGE SCALE GENOMIC DNA]</scope>
    <source>
        <strain evidence="2">K_DeepCast_65m_m2_236</strain>
    </source>
</reference>
<dbReference type="AlphaFoldDB" id="A0A938BMB6"/>
<dbReference type="EMBL" id="VGJX01000120">
    <property type="protein sequence ID" value="MBM3274099.1"/>
    <property type="molecule type" value="Genomic_DNA"/>
</dbReference>
<dbReference type="Gene3D" id="1.20.5.2950">
    <property type="match status" value="1"/>
</dbReference>
<evidence type="ECO:0008006" key="4">
    <source>
        <dbReference type="Google" id="ProtNLM"/>
    </source>
</evidence>
<evidence type="ECO:0000313" key="3">
    <source>
        <dbReference type="Proteomes" id="UP000703893"/>
    </source>
</evidence>
<gene>
    <name evidence="2" type="ORF">FJZ00_03020</name>
</gene>
<feature type="coiled-coil region" evidence="1">
    <location>
        <begin position="55"/>
        <end position="110"/>
    </location>
</feature>
<proteinExistence type="predicted"/>
<dbReference type="Proteomes" id="UP000703893">
    <property type="component" value="Unassembled WGS sequence"/>
</dbReference>
<name>A0A938BMB6_9BACT</name>
<sequence>MRSLDLIHQIAHLVVHSFKIPVMHYSVIPEDPMLDLIEELEATLPQEFKEAAEVAQDREKILAEARKEAEDIINQAKLNARTLLSDNEVYKAAQSEIDRMRQDLAAESSKSQSGADRYADEVLSDLESKIGRALATVQNGRQQLNIS</sequence>
<comment type="caution">
    <text evidence="2">The sequence shown here is derived from an EMBL/GenBank/DDBJ whole genome shotgun (WGS) entry which is preliminary data.</text>
</comment>
<keyword evidence="1" id="KW-0175">Coiled coil</keyword>